<keyword evidence="5 7" id="KW-1133">Transmembrane helix</keyword>
<feature type="transmembrane region" description="Helical" evidence="7">
    <location>
        <begin position="220"/>
        <end position="244"/>
    </location>
</feature>
<feature type="transmembrane region" description="Helical" evidence="7">
    <location>
        <begin position="330"/>
        <end position="351"/>
    </location>
</feature>
<protein>
    <submittedName>
        <fullName evidence="9">TRAP transporter large permease</fullName>
    </submittedName>
</protein>
<dbReference type="Proteomes" id="UP001596244">
    <property type="component" value="Unassembled WGS sequence"/>
</dbReference>
<comment type="caution">
    <text evidence="9">The sequence shown here is derived from an EMBL/GenBank/DDBJ whole genome shotgun (WGS) entry which is preliminary data.</text>
</comment>
<feature type="transmembrane region" description="Helical" evidence="7">
    <location>
        <begin position="460"/>
        <end position="488"/>
    </location>
</feature>
<feature type="transmembrane region" description="Helical" evidence="7">
    <location>
        <begin position="293"/>
        <end position="309"/>
    </location>
</feature>
<evidence type="ECO:0000313" key="9">
    <source>
        <dbReference type="EMBL" id="MFC6147013.1"/>
    </source>
</evidence>
<keyword evidence="2" id="KW-1003">Cell membrane</keyword>
<evidence type="ECO:0000256" key="7">
    <source>
        <dbReference type="SAM" id="Phobius"/>
    </source>
</evidence>
<dbReference type="InterPro" id="IPR010656">
    <property type="entry name" value="DctM"/>
</dbReference>
<feature type="transmembrane region" description="Helical" evidence="7">
    <location>
        <begin position="265"/>
        <end position="287"/>
    </location>
</feature>
<feature type="domain" description="TRAP C4-dicarboxylate transport system permease DctM subunit" evidence="8">
    <location>
        <begin position="54"/>
        <end position="484"/>
    </location>
</feature>
<feature type="transmembrane region" description="Helical" evidence="7">
    <location>
        <begin position="51"/>
        <end position="80"/>
    </location>
</feature>
<sequence>MSTTLEAASNSYIKKLAPRMADNAYLAVWGAIIVLTGLILSIDFSREVTGILALVLVLALLLAGVPIGLGMLGASVIGLMGMQGFRGVEGAYQELIYSSAASWSLSVIPLFILMGIALWKSGITSKAFEAARQWLGGVPGGLAVATNFSGAGLAAASGSSIGISYALGRIAIPEMLKVGYRPSFATGSVAMVGTLGQLIPPSILLVVYAGVAQTPVGPQLMAAIVPGVLLAIVYSVTIIVRALINPSLAPKADMTGVTFGTRMSSLVGMLPLTAIIVVVIGGMFVGLFTPTEAGAVGALAAIVIGWVSGRKTHPGLRGFLSFMKETLTETVISAAGIFVLLIGVNILTRMLTVSRLTNFFTEWLVSIEMNTLVFLAMLAVLFLIMGMFLDPLAIIMLAVPILAAPLTAMGVDLIWFGVFLIMLAELGLVSPPVGILSFIVHRITREPAVNLGNEISLTEVFRGVLPFIAVTVVFVAVLTVFPQIVMWLPGLSAS</sequence>
<dbReference type="PANTHER" id="PTHR33362:SF5">
    <property type="entry name" value="C4-DICARBOXYLATE TRAP TRANSPORTER LARGE PERMEASE PROTEIN DCTM"/>
    <property type="match status" value="1"/>
</dbReference>
<dbReference type="EMBL" id="JBHSQE010000009">
    <property type="protein sequence ID" value="MFC6147013.1"/>
    <property type="molecule type" value="Genomic_DNA"/>
</dbReference>
<evidence type="ECO:0000313" key="10">
    <source>
        <dbReference type="Proteomes" id="UP001596244"/>
    </source>
</evidence>
<gene>
    <name evidence="9" type="ORF">ACFPUZ_09370</name>
</gene>
<feature type="transmembrane region" description="Helical" evidence="7">
    <location>
        <begin position="414"/>
        <end position="439"/>
    </location>
</feature>
<dbReference type="RefSeq" id="WP_377001653.1">
    <property type="nucleotide sequence ID" value="NZ_JBHSQE010000009.1"/>
</dbReference>
<evidence type="ECO:0000256" key="3">
    <source>
        <dbReference type="ARBA" id="ARBA00022519"/>
    </source>
</evidence>
<evidence type="ECO:0000256" key="5">
    <source>
        <dbReference type="ARBA" id="ARBA00022989"/>
    </source>
</evidence>
<dbReference type="PANTHER" id="PTHR33362">
    <property type="entry name" value="SIALIC ACID TRAP TRANSPORTER PERMEASE PROTEIN SIAT-RELATED"/>
    <property type="match status" value="1"/>
</dbReference>
<reference evidence="10" key="1">
    <citation type="journal article" date="2019" name="Int. J. Syst. Evol. Microbiol.">
        <title>The Global Catalogue of Microorganisms (GCM) 10K type strain sequencing project: providing services to taxonomists for standard genome sequencing and annotation.</title>
        <authorList>
            <consortium name="The Broad Institute Genomics Platform"/>
            <consortium name="The Broad Institute Genome Sequencing Center for Infectious Disease"/>
            <person name="Wu L."/>
            <person name="Ma J."/>
        </authorList>
    </citation>
    <scope>NUCLEOTIDE SEQUENCE [LARGE SCALE GENOMIC DNA]</scope>
    <source>
        <strain evidence="10">CCUG 51943</strain>
    </source>
</reference>
<keyword evidence="4 7" id="KW-0812">Transmembrane</keyword>
<feature type="transmembrane region" description="Helical" evidence="7">
    <location>
        <begin position="391"/>
        <end position="408"/>
    </location>
</feature>
<dbReference type="Pfam" id="PF06808">
    <property type="entry name" value="DctM"/>
    <property type="match status" value="1"/>
</dbReference>
<feature type="transmembrane region" description="Helical" evidence="7">
    <location>
        <begin position="100"/>
        <end position="119"/>
    </location>
</feature>
<evidence type="ECO:0000256" key="4">
    <source>
        <dbReference type="ARBA" id="ARBA00022692"/>
    </source>
</evidence>
<keyword evidence="6 7" id="KW-0472">Membrane</keyword>
<comment type="subcellular location">
    <subcellularLocation>
        <location evidence="1">Cell inner membrane</location>
        <topology evidence="1">Multi-pass membrane protein</topology>
    </subcellularLocation>
</comment>
<organism evidence="9 10">
    <name type="scientific">Corynebacterium nasicanis</name>
    <dbReference type="NCBI Taxonomy" id="1448267"/>
    <lineage>
        <taxon>Bacteria</taxon>
        <taxon>Bacillati</taxon>
        <taxon>Actinomycetota</taxon>
        <taxon>Actinomycetes</taxon>
        <taxon>Mycobacteriales</taxon>
        <taxon>Corynebacteriaceae</taxon>
        <taxon>Corynebacterium</taxon>
    </lineage>
</organism>
<feature type="transmembrane region" description="Helical" evidence="7">
    <location>
        <begin position="184"/>
        <end position="208"/>
    </location>
</feature>
<feature type="transmembrane region" description="Helical" evidence="7">
    <location>
        <begin position="24"/>
        <end position="44"/>
    </location>
</feature>
<evidence type="ECO:0000256" key="6">
    <source>
        <dbReference type="ARBA" id="ARBA00023136"/>
    </source>
</evidence>
<evidence type="ECO:0000259" key="8">
    <source>
        <dbReference type="Pfam" id="PF06808"/>
    </source>
</evidence>
<evidence type="ECO:0000256" key="2">
    <source>
        <dbReference type="ARBA" id="ARBA00022475"/>
    </source>
</evidence>
<keyword evidence="3" id="KW-0997">Cell inner membrane</keyword>
<feature type="transmembrane region" description="Helical" evidence="7">
    <location>
        <begin position="363"/>
        <end position="384"/>
    </location>
</feature>
<proteinExistence type="predicted"/>
<keyword evidence="10" id="KW-1185">Reference proteome</keyword>
<accession>A0ABW1QDJ4</accession>
<dbReference type="InterPro" id="IPR004681">
    <property type="entry name" value="TRAP_DctM"/>
</dbReference>
<name>A0ABW1QDJ4_9CORY</name>
<evidence type="ECO:0000256" key="1">
    <source>
        <dbReference type="ARBA" id="ARBA00004429"/>
    </source>
</evidence>